<dbReference type="AlphaFoldDB" id="A0ABD2WAD5"/>
<keyword evidence="3" id="KW-1185">Reference proteome</keyword>
<evidence type="ECO:0000313" key="3">
    <source>
        <dbReference type="Proteomes" id="UP001627154"/>
    </source>
</evidence>
<protein>
    <submittedName>
        <fullName evidence="2">Uncharacterized protein</fullName>
    </submittedName>
</protein>
<comment type="caution">
    <text evidence="2">The sequence shown here is derived from an EMBL/GenBank/DDBJ whole genome shotgun (WGS) entry which is preliminary data.</text>
</comment>
<keyword evidence="1" id="KW-0812">Transmembrane</keyword>
<name>A0ABD2WAD5_9HYME</name>
<keyword evidence="1" id="KW-0472">Membrane</keyword>
<feature type="transmembrane region" description="Helical" evidence="1">
    <location>
        <begin position="252"/>
        <end position="276"/>
    </location>
</feature>
<gene>
    <name evidence="2" type="ORF">TKK_015240</name>
</gene>
<dbReference type="Proteomes" id="UP001627154">
    <property type="component" value="Unassembled WGS sequence"/>
</dbReference>
<organism evidence="2 3">
    <name type="scientific">Trichogramma kaykai</name>
    <dbReference type="NCBI Taxonomy" id="54128"/>
    <lineage>
        <taxon>Eukaryota</taxon>
        <taxon>Metazoa</taxon>
        <taxon>Ecdysozoa</taxon>
        <taxon>Arthropoda</taxon>
        <taxon>Hexapoda</taxon>
        <taxon>Insecta</taxon>
        <taxon>Pterygota</taxon>
        <taxon>Neoptera</taxon>
        <taxon>Endopterygota</taxon>
        <taxon>Hymenoptera</taxon>
        <taxon>Apocrita</taxon>
        <taxon>Proctotrupomorpha</taxon>
        <taxon>Chalcidoidea</taxon>
        <taxon>Trichogrammatidae</taxon>
        <taxon>Trichogramma</taxon>
    </lineage>
</organism>
<accession>A0ABD2WAD5</accession>
<keyword evidence="1" id="KW-1133">Transmembrane helix</keyword>
<dbReference type="EMBL" id="JBJJXI010000122">
    <property type="protein sequence ID" value="KAL3389883.1"/>
    <property type="molecule type" value="Genomic_DNA"/>
</dbReference>
<proteinExistence type="predicted"/>
<sequence>MERHCFSKTPTPSCSLFNSTDILKQFHTIQELQEKIKLARQTVIPPNILRNPWGVKLRRSAPLAIIGTLSKSLFGTATEDEINIIQTSLKSHSQEQSDIIKLNKEKTHLLMRSMDTVTNATQKHEELLIELDGILRSETNEIEHLQYKVRLLAHFSTITKGMENRIQSLEQVETILRELQSGRIPSQLLTQSIAQEIAIDIQQNNPDLEIPIPGEHLRPEEILKISTADMIYIDGHTTAIIYTPLTERKSTISLVVSGFGTQLVLTIGIIMLALYFQKNKPILPKK</sequence>
<reference evidence="2 3" key="1">
    <citation type="journal article" date="2024" name="bioRxiv">
        <title>A reference genome for Trichogramma kaykai: A tiny desert-dwelling parasitoid wasp with competing sex-ratio distorters.</title>
        <authorList>
            <person name="Culotta J."/>
            <person name="Lindsey A.R."/>
        </authorList>
    </citation>
    <scope>NUCLEOTIDE SEQUENCE [LARGE SCALE GENOMIC DNA]</scope>
    <source>
        <strain evidence="2 3">KSX58</strain>
    </source>
</reference>
<evidence type="ECO:0000256" key="1">
    <source>
        <dbReference type="SAM" id="Phobius"/>
    </source>
</evidence>
<evidence type="ECO:0000313" key="2">
    <source>
        <dbReference type="EMBL" id="KAL3389883.1"/>
    </source>
</evidence>